<keyword evidence="1" id="KW-0812">Transmembrane</keyword>
<sequence>MVSSLYSGLILLFGILIVPLLSSLCFSFFIIMLMFVIFDLEIVMFLGILISEIRRDRN</sequence>
<feature type="transmembrane region" description="Helical" evidence="1">
    <location>
        <begin position="28"/>
        <end position="50"/>
    </location>
</feature>
<keyword evidence="1" id="KW-0472">Membrane</keyword>
<accession>A0A3P7YJ03</accession>
<reference evidence="2 3" key="1">
    <citation type="submission" date="2018-11" db="EMBL/GenBank/DDBJ databases">
        <authorList>
            <consortium name="Pathogen Informatics"/>
        </authorList>
    </citation>
    <scope>NUCLEOTIDE SEQUENCE [LARGE SCALE GENOMIC DNA]</scope>
    <source>
        <strain evidence="2 3">MHpl1</strain>
    </source>
</reference>
<dbReference type="EMBL" id="UZAF01017297">
    <property type="protein sequence ID" value="VDO40192.1"/>
    <property type="molecule type" value="Genomic_DNA"/>
</dbReference>
<dbReference type="AlphaFoldDB" id="A0A3P7YJ03"/>
<keyword evidence="1" id="KW-1133">Transmembrane helix</keyword>
<evidence type="ECO:0000313" key="3">
    <source>
        <dbReference type="Proteomes" id="UP000268014"/>
    </source>
</evidence>
<name>A0A3P7YJ03_HAEPC</name>
<evidence type="ECO:0000313" key="2">
    <source>
        <dbReference type="EMBL" id="VDO40192.1"/>
    </source>
</evidence>
<gene>
    <name evidence="2" type="ORF">HPLM_LOCUS10441</name>
</gene>
<feature type="transmembrane region" description="Helical" evidence="1">
    <location>
        <begin position="5"/>
        <end position="22"/>
    </location>
</feature>
<dbReference type="Proteomes" id="UP000268014">
    <property type="component" value="Unassembled WGS sequence"/>
</dbReference>
<keyword evidence="3" id="KW-1185">Reference proteome</keyword>
<proteinExistence type="predicted"/>
<evidence type="ECO:0000256" key="1">
    <source>
        <dbReference type="SAM" id="Phobius"/>
    </source>
</evidence>
<protein>
    <submittedName>
        <fullName evidence="2">Uncharacterized protein</fullName>
    </submittedName>
</protein>
<organism evidence="2 3">
    <name type="scientific">Haemonchus placei</name>
    <name type="common">Barber's pole worm</name>
    <dbReference type="NCBI Taxonomy" id="6290"/>
    <lineage>
        <taxon>Eukaryota</taxon>
        <taxon>Metazoa</taxon>
        <taxon>Ecdysozoa</taxon>
        <taxon>Nematoda</taxon>
        <taxon>Chromadorea</taxon>
        <taxon>Rhabditida</taxon>
        <taxon>Rhabditina</taxon>
        <taxon>Rhabditomorpha</taxon>
        <taxon>Strongyloidea</taxon>
        <taxon>Trichostrongylidae</taxon>
        <taxon>Haemonchus</taxon>
    </lineage>
</organism>
<dbReference type="OrthoDB" id="154075at2759"/>